<dbReference type="InterPro" id="IPR041561">
    <property type="entry name" value="PglD_N"/>
</dbReference>
<comment type="caution">
    <text evidence="2">The sequence shown here is derived from an EMBL/GenBank/DDBJ whole genome shotgun (WGS) entry which is preliminary data.</text>
</comment>
<dbReference type="InterPro" id="IPR020019">
    <property type="entry name" value="AcTrfase_PglD-like"/>
</dbReference>
<organism evidence="2 3">
    <name type="scientific">Dehalobacterium formicoaceticum</name>
    <dbReference type="NCBI Taxonomy" id="51515"/>
    <lineage>
        <taxon>Bacteria</taxon>
        <taxon>Bacillati</taxon>
        <taxon>Bacillota</taxon>
        <taxon>Clostridia</taxon>
        <taxon>Eubacteriales</taxon>
        <taxon>Peptococcaceae</taxon>
        <taxon>Dehalobacterium</taxon>
    </lineage>
</organism>
<dbReference type="Gene3D" id="3.40.50.20">
    <property type="match status" value="1"/>
</dbReference>
<evidence type="ECO:0000313" key="3">
    <source>
        <dbReference type="Proteomes" id="UP001524944"/>
    </source>
</evidence>
<reference evidence="2 3" key="1">
    <citation type="submission" date="2022-08" db="EMBL/GenBank/DDBJ databases">
        <title>Proteogenomics of the novel Dehalobacterium formicoaceticum strain EZ94 highlights a key role of methyltransferases during anaerobic dichloromethane degradation.</title>
        <authorList>
            <person name="Wasmund K."/>
        </authorList>
    </citation>
    <scope>NUCLEOTIDE SEQUENCE [LARGE SCALE GENOMIC DNA]</scope>
    <source>
        <strain evidence="2 3">EZ94</strain>
    </source>
</reference>
<name>A0ABT1Y5P6_9FIRM</name>
<evidence type="ECO:0000313" key="2">
    <source>
        <dbReference type="EMBL" id="MCR6546198.1"/>
    </source>
</evidence>
<dbReference type="InterPro" id="IPR011004">
    <property type="entry name" value="Trimer_LpxA-like_sf"/>
</dbReference>
<proteinExistence type="predicted"/>
<dbReference type="Gene3D" id="2.160.10.10">
    <property type="entry name" value="Hexapeptide repeat proteins"/>
    <property type="match status" value="1"/>
</dbReference>
<protein>
    <submittedName>
        <fullName evidence="2">Acetyltransferase</fullName>
    </submittedName>
</protein>
<dbReference type="PANTHER" id="PTHR43300">
    <property type="entry name" value="ACETYLTRANSFERASE"/>
    <property type="match status" value="1"/>
</dbReference>
<accession>A0ABT1Y5P6</accession>
<dbReference type="Pfam" id="PF17836">
    <property type="entry name" value="PglD_N"/>
    <property type="match status" value="1"/>
</dbReference>
<feature type="domain" description="PglD N-terminal" evidence="1">
    <location>
        <begin position="4"/>
        <end position="78"/>
    </location>
</feature>
<dbReference type="InterPro" id="IPR050179">
    <property type="entry name" value="Trans_hexapeptide_repeat"/>
</dbReference>
<evidence type="ECO:0000259" key="1">
    <source>
        <dbReference type="Pfam" id="PF17836"/>
    </source>
</evidence>
<sequence>MNDKLIIIGASGHGKVVADIAIKMNKWRSISFLDDDGSIKTVMGFEVVGKTADAFTYKDEADFFVAIGNNGTRKKIQDGLEKEGMSVVRLIHPNAVIGTNVEIGIGTAVMAGVVINSSSKVGRGCIINTCCSLDHDNVIEDYVHISPGANLAGTVKVGRGSWMGIGVVVSNNVNITSNCTVGAGAVVMRDIIEPGTYVGIPAGRVNDGKNFNTGK</sequence>
<dbReference type="CDD" id="cd03360">
    <property type="entry name" value="LbH_AT_putative"/>
    <property type="match status" value="1"/>
</dbReference>
<dbReference type="RefSeq" id="WP_257913676.1">
    <property type="nucleotide sequence ID" value="NZ_JANPWE010000005.1"/>
</dbReference>
<dbReference type="EMBL" id="JANPWE010000005">
    <property type="protein sequence ID" value="MCR6546198.1"/>
    <property type="molecule type" value="Genomic_DNA"/>
</dbReference>
<dbReference type="NCBIfam" id="TIGR03570">
    <property type="entry name" value="NeuD_NnaD"/>
    <property type="match status" value="1"/>
</dbReference>
<dbReference type="Proteomes" id="UP001524944">
    <property type="component" value="Unassembled WGS sequence"/>
</dbReference>
<keyword evidence="3" id="KW-1185">Reference proteome</keyword>
<dbReference type="PANTHER" id="PTHR43300:SF7">
    <property type="entry name" value="UDP-N-ACETYLBACILLOSAMINE N-ACETYLTRANSFERASE"/>
    <property type="match status" value="1"/>
</dbReference>
<gene>
    <name evidence="2" type="ORF">NVS47_11860</name>
</gene>
<dbReference type="SUPFAM" id="SSF51161">
    <property type="entry name" value="Trimeric LpxA-like enzymes"/>
    <property type="match status" value="1"/>
</dbReference>